<keyword evidence="1 8" id="KW-0240">DNA-directed RNA polymerase</keyword>
<dbReference type="HAMAP" id="MF_00615">
    <property type="entry name" value="RNApol_arch_Rpo12"/>
    <property type="match status" value="1"/>
</dbReference>
<dbReference type="GO" id="GO:0000428">
    <property type="term" value="C:DNA-directed RNA polymerase complex"/>
    <property type="evidence" value="ECO:0007669"/>
    <property type="project" value="UniProtKB-KW"/>
</dbReference>
<evidence type="ECO:0000256" key="7">
    <source>
        <dbReference type="ARBA" id="ARBA00023163"/>
    </source>
</evidence>
<feature type="binding site" evidence="8">
    <location>
        <position position="26"/>
    </location>
    <ligand>
        <name>Zn(2+)</name>
        <dbReference type="ChEBI" id="CHEBI:29105"/>
    </ligand>
</feature>
<comment type="similarity">
    <text evidence="8">Belongs to the archaeal Rpo12/eukaryotic RPC10 RNA polymerase subunit family.</text>
</comment>
<keyword evidence="7 8" id="KW-0804">Transcription</keyword>
<dbReference type="SMART" id="SM00659">
    <property type="entry name" value="RPOLCX"/>
    <property type="match status" value="1"/>
</dbReference>
<dbReference type="Gene3D" id="2.20.28.30">
    <property type="entry name" value="RNA polymerase ii, chain L"/>
    <property type="match status" value="1"/>
</dbReference>
<evidence type="ECO:0000256" key="8">
    <source>
        <dbReference type="HAMAP-Rule" id="MF_00615"/>
    </source>
</evidence>
<comment type="caution">
    <text evidence="9">The sequence shown here is derived from an EMBL/GenBank/DDBJ whole genome shotgun (WGS) entry which is preliminary data.</text>
</comment>
<dbReference type="InterPro" id="IPR006591">
    <property type="entry name" value="RNAP_P/RPABC4"/>
</dbReference>
<keyword evidence="3 8" id="KW-0808">Transferase</keyword>
<feature type="binding site" evidence="8">
    <location>
        <position position="9"/>
    </location>
    <ligand>
        <name>Zn(2+)</name>
        <dbReference type="ChEBI" id="CHEBI:29105"/>
    </ligand>
</feature>
<comment type="subunit">
    <text evidence="8">Part of the RNA polymerase complex.</text>
</comment>
<evidence type="ECO:0000256" key="3">
    <source>
        <dbReference type="ARBA" id="ARBA00022679"/>
    </source>
</evidence>
<dbReference type="SUPFAM" id="SSF63393">
    <property type="entry name" value="RNA polymerase subunits"/>
    <property type="match status" value="1"/>
</dbReference>
<comment type="function">
    <text evidence="8">DNA-dependent RNA polymerase (RNAP) catalyzes the transcription of DNA into RNA using the four ribonucleoside triphosphates as substrates.</text>
</comment>
<keyword evidence="6 8" id="KW-0862">Zinc</keyword>
<comment type="subcellular location">
    <subcellularLocation>
        <location evidence="8">Cytoplasm</location>
    </subcellularLocation>
</comment>
<dbReference type="GO" id="GO:0006351">
    <property type="term" value="P:DNA-templated transcription"/>
    <property type="evidence" value="ECO:0007669"/>
    <property type="project" value="UniProtKB-UniRule"/>
</dbReference>
<evidence type="ECO:0000313" key="9">
    <source>
        <dbReference type="EMBL" id="HFK20231.1"/>
    </source>
</evidence>
<comment type="cofactor">
    <cofactor evidence="8">
        <name>Zn(2+)</name>
        <dbReference type="ChEBI" id="CHEBI:29105"/>
    </cofactor>
    <text evidence="8">Binds 1 zinc ion.</text>
</comment>
<dbReference type="GO" id="GO:0003677">
    <property type="term" value="F:DNA binding"/>
    <property type="evidence" value="ECO:0007669"/>
    <property type="project" value="InterPro"/>
</dbReference>
<dbReference type="InterPro" id="IPR029040">
    <property type="entry name" value="RPABC4/Spt4"/>
</dbReference>
<evidence type="ECO:0000256" key="6">
    <source>
        <dbReference type="ARBA" id="ARBA00022833"/>
    </source>
</evidence>
<comment type="catalytic activity">
    <reaction evidence="8">
        <text>RNA(n) + a ribonucleoside 5'-triphosphate = RNA(n+1) + diphosphate</text>
        <dbReference type="Rhea" id="RHEA:21248"/>
        <dbReference type="Rhea" id="RHEA-COMP:14527"/>
        <dbReference type="Rhea" id="RHEA-COMP:17342"/>
        <dbReference type="ChEBI" id="CHEBI:33019"/>
        <dbReference type="ChEBI" id="CHEBI:61557"/>
        <dbReference type="ChEBI" id="CHEBI:140395"/>
        <dbReference type="EC" id="2.7.7.6"/>
    </reaction>
</comment>
<protein>
    <recommendedName>
        <fullName evidence="8">DNA-directed RNA polymerase subunit Rpo12</fullName>
        <ecNumber evidence="8">2.7.7.6</ecNumber>
    </recommendedName>
    <alternativeName>
        <fullName evidence="8">DNA-directed RNA polymerase subunit P</fullName>
    </alternativeName>
</protein>
<dbReference type="AlphaFoldDB" id="A0A7C3IL54"/>
<dbReference type="GO" id="GO:0008270">
    <property type="term" value="F:zinc ion binding"/>
    <property type="evidence" value="ECO:0007669"/>
    <property type="project" value="UniProtKB-UniRule"/>
</dbReference>
<dbReference type="InterPro" id="IPR023464">
    <property type="entry name" value="Rpo12"/>
</dbReference>
<evidence type="ECO:0000256" key="2">
    <source>
        <dbReference type="ARBA" id="ARBA00022490"/>
    </source>
</evidence>
<keyword evidence="4 8" id="KW-0548">Nucleotidyltransferase</keyword>
<name>A0A7C3IL54_9CREN</name>
<reference evidence="9" key="1">
    <citation type="journal article" date="2020" name="mSystems">
        <title>Genome- and Community-Level Interaction Insights into Carbon Utilization and Element Cycling Functions of Hydrothermarchaeota in Hydrothermal Sediment.</title>
        <authorList>
            <person name="Zhou Z."/>
            <person name="Liu Y."/>
            <person name="Xu W."/>
            <person name="Pan J."/>
            <person name="Luo Z.H."/>
            <person name="Li M."/>
        </authorList>
    </citation>
    <scope>NUCLEOTIDE SEQUENCE [LARGE SCALE GENOMIC DNA]</scope>
    <source>
        <strain evidence="9">SpSt-468</strain>
    </source>
</reference>
<evidence type="ECO:0000256" key="1">
    <source>
        <dbReference type="ARBA" id="ARBA00022478"/>
    </source>
</evidence>
<dbReference type="Pfam" id="PF03604">
    <property type="entry name" value="Zn_ribbon_RPAB4"/>
    <property type="match status" value="1"/>
</dbReference>
<dbReference type="GO" id="GO:0003899">
    <property type="term" value="F:DNA-directed RNA polymerase activity"/>
    <property type="evidence" value="ECO:0007669"/>
    <property type="project" value="UniProtKB-UniRule"/>
</dbReference>
<keyword evidence="2 8" id="KW-0963">Cytoplasm</keyword>
<dbReference type="EMBL" id="DSTX01000002">
    <property type="protein sequence ID" value="HFK20231.1"/>
    <property type="molecule type" value="Genomic_DNA"/>
</dbReference>
<gene>
    <name evidence="8" type="primary">rpo12</name>
    <name evidence="8" type="synonym">rpoP</name>
    <name evidence="9" type="ORF">ENS19_03020</name>
</gene>
<dbReference type="EC" id="2.7.7.6" evidence="8"/>
<organism evidence="9">
    <name type="scientific">Candidatus Methanomethylicus mesodigestus</name>
    <dbReference type="NCBI Taxonomy" id="1867258"/>
    <lineage>
        <taxon>Archaea</taxon>
        <taxon>Thermoproteota</taxon>
        <taxon>Methanosuratincolia</taxon>
        <taxon>Candidatus Methanomethylicales</taxon>
        <taxon>Candidatus Methanomethylicaceae</taxon>
        <taxon>Candidatus Methanomethylicus</taxon>
    </lineage>
</organism>
<evidence type="ECO:0000256" key="5">
    <source>
        <dbReference type="ARBA" id="ARBA00022723"/>
    </source>
</evidence>
<sequence>MAHYLCEKCGKVIDSAELSGLPGIRCPACGHRILYKARSPIVREVKAR</sequence>
<feature type="binding site" evidence="8">
    <location>
        <position position="29"/>
    </location>
    <ligand>
        <name>Zn(2+)</name>
        <dbReference type="ChEBI" id="CHEBI:29105"/>
    </ligand>
</feature>
<dbReference type="GO" id="GO:0005737">
    <property type="term" value="C:cytoplasm"/>
    <property type="evidence" value="ECO:0007669"/>
    <property type="project" value="UniProtKB-SubCell"/>
</dbReference>
<keyword evidence="5 8" id="KW-0479">Metal-binding</keyword>
<proteinExistence type="inferred from homology"/>
<accession>A0A7C3IL54</accession>
<evidence type="ECO:0000256" key="4">
    <source>
        <dbReference type="ARBA" id="ARBA00022695"/>
    </source>
</evidence>